<dbReference type="RefSeq" id="WP_098247433.1">
    <property type="nucleotide sequence ID" value="NZ_CP022685.1"/>
</dbReference>
<evidence type="ECO:0000313" key="1">
    <source>
        <dbReference type="EMBL" id="ATL29669.1"/>
    </source>
</evidence>
<keyword evidence="2" id="KW-1185">Reference proteome</keyword>
<dbReference type="InterPro" id="IPR022536">
    <property type="entry name" value="EspC"/>
</dbReference>
<dbReference type="SUPFAM" id="SSF140453">
    <property type="entry name" value="EsxAB dimer-like"/>
    <property type="match status" value="1"/>
</dbReference>
<organism evidence="1 2">
    <name type="scientific">Streptomyces formicae</name>
    <dbReference type="NCBI Taxonomy" id="1616117"/>
    <lineage>
        <taxon>Bacteria</taxon>
        <taxon>Bacillati</taxon>
        <taxon>Actinomycetota</taxon>
        <taxon>Actinomycetes</taxon>
        <taxon>Kitasatosporales</taxon>
        <taxon>Streptomycetaceae</taxon>
        <taxon>Streptomyces</taxon>
    </lineage>
</organism>
<dbReference type="Proteomes" id="UP000221011">
    <property type="component" value="Chromosome"/>
</dbReference>
<accession>A0A291QD99</accession>
<dbReference type="InterPro" id="IPR036689">
    <property type="entry name" value="ESAT-6-like_sf"/>
</dbReference>
<dbReference type="EMBL" id="CP022685">
    <property type="protein sequence ID" value="ATL29669.1"/>
    <property type="molecule type" value="Genomic_DNA"/>
</dbReference>
<proteinExistence type="predicted"/>
<dbReference type="AlphaFoldDB" id="A0A291QD99"/>
<evidence type="ECO:0000313" key="2">
    <source>
        <dbReference type="Proteomes" id="UP000221011"/>
    </source>
</evidence>
<protein>
    <recommendedName>
        <fullName evidence="3">Excreted virulence factor EspC, type VII ESX diderm</fullName>
    </recommendedName>
</protein>
<gene>
    <name evidence="1" type="ORF">KY5_4651</name>
</gene>
<dbReference type="GO" id="GO:0009306">
    <property type="term" value="P:protein secretion"/>
    <property type="evidence" value="ECO:0007669"/>
    <property type="project" value="InterPro"/>
</dbReference>
<name>A0A291QD99_9ACTN</name>
<sequence>MGDHIKADLAAIKKCSRDLGKIHDEFERNGNPADEYGNAVGHGGLKDAFSEFGDTWKKTRKKLMKELEKLAEFTSTAAKTYDKIDEELAKAIREAKAQSKGKK</sequence>
<dbReference type="Pfam" id="PF10824">
    <property type="entry name" value="T7SS_ESX_EspC"/>
    <property type="match status" value="1"/>
</dbReference>
<reference evidence="1 2" key="1">
    <citation type="submission" date="2017-08" db="EMBL/GenBank/DDBJ databases">
        <title>Complete Genome Sequence of Streptomyces formicae KY5, the formicamycin producer.</title>
        <authorList>
            <person name="Holmes N.A."/>
            <person name="Devine R."/>
            <person name="Qin Z."/>
            <person name="Seipke R.F."/>
            <person name="Wilkinson B."/>
            <person name="Hutchings M.I."/>
        </authorList>
    </citation>
    <scope>NUCLEOTIDE SEQUENCE [LARGE SCALE GENOMIC DNA]</scope>
    <source>
        <strain evidence="1 2">KY5</strain>
    </source>
</reference>
<dbReference type="Gene3D" id="1.10.287.1060">
    <property type="entry name" value="ESAT-6-like"/>
    <property type="match status" value="1"/>
</dbReference>
<dbReference type="KEGG" id="sfk:KY5_4651"/>
<evidence type="ECO:0008006" key="3">
    <source>
        <dbReference type="Google" id="ProtNLM"/>
    </source>
</evidence>